<dbReference type="InterPro" id="IPR050399">
    <property type="entry name" value="HPr"/>
</dbReference>
<keyword evidence="3" id="KW-0813">Transport</keyword>
<dbReference type="Gene3D" id="3.30.1340.10">
    <property type="entry name" value="HPr-like"/>
    <property type="match status" value="1"/>
</dbReference>
<proteinExistence type="predicted"/>
<reference evidence="7 8" key="1">
    <citation type="submission" date="2020-11" db="EMBL/GenBank/DDBJ databases">
        <title>Fusibacter basophilias sp. nov.</title>
        <authorList>
            <person name="Qiu D."/>
        </authorList>
    </citation>
    <scope>NUCLEOTIDE SEQUENCE [LARGE SCALE GENOMIC DNA]</scope>
    <source>
        <strain evidence="7 8">Q10-2</strain>
    </source>
</reference>
<evidence type="ECO:0000256" key="1">
    <source>
        <dbReference type="ARBA" id="ARBA00003681"/>
    </source>
</evidence>
<dbReference type="CDD" id="cd00367">
    <property type="entry name" value="PTS-HPr_like"/>
    <property type="match status" value="1"/>
</dbReference>
<protein>
    <recommendedName>
        <fullName evidence="2">Phosphocarrier protein HPr</fullName>
    </recommendedName>
    <alternativeName>
        <fullName evidence="5">Histidine-containing protein</fullName>
    </alternativeName>
</protein>
<evidence type="ECO:0000259" key="6">
    <source>
        <dbReference type="PROSITE" id="PS51350"/>
    </source>
</evidence>
<name>A0ABR9ZV58_9FIRM</name>
<dbReference type="PANTHER" id="PTHR33705">
    <property type="entry name" value="PHOSPHOCARRIER PROTEIN HPR"/>
    <property type="match status" value="1"/>
</dbReference>
<dbReference type="PANTHER" id="PTHR33705:SF1">
    <property type="entry name" value="PHOSPHOCARRIER PROTEIN HPR"/>
    <property type="match status" value="1"/>
</dbReference>
<keyword evidence="8" id="KW-1185">Reference proteome</keyword>
<dbReference type="InterPro" id="IPR035895">
    <property type="entry name" value="HPr-like_sf"/>
</dbReference>
<gene>
    <name evidence="7" type="ORF">ISU02_14420</name>
</gene>
<evidence type="ECO:0000256" key="4">
    <source>
        <dbReference type="ARBA" id="ARBA00022597"/>
    </source>
</evidence>
<accession>A0ABR9ZV58</accession>
<comment type="function">
    <text evidence="1">General (non sugar-specific) component of the phosphoenolpyruvate-dependent sugar phosphotransferase system (sugar PTS). This major carbohydrate active-transport system catalyzes the phosphorylation of incoming sugar substrates concomitantly with their translocation across the cell membrane. The phosphoryl group from phosphoenolpyruvate (PEP) is transferred to the phosphoryl carrier protein HPr by enzyme I. Phospho-HPr then transfers it to the PTS EIIA domain.</text>
</comment>
<evidence type="ECO:0000256" key="2">
    <source>
        <dbReference type="ARBA" id="ARBA00020422"/>
    </source>
</evidence>
<keyword evidence="4" id="KW-0762">Sugar transport</keyword>
<evidence type="ECO:0000256" key="5">
    <source>
        <dbReference type="ARBA" id="ARBA00033055"/>
    </source>
</evidence>
<evidence type="ECO:0000256" key="3">
    <source>
        <dbReference type="ARBA" id="ARBA00022448"/>
    </source>
</evidence>
<dbReference type="PROSITE" id="PS00369">
    <property type="entry name" value="PTS_HPR_HIS"/>
    <property type="match status" value="1"/>
</dbReference>
<evidence type="ECO:0000313" key="8">
    <source>
        <dbReference type="Proteomes" id="UP000614200"/>
    </source>
</evidence>
<comment type="caution">
    <text evidence="7">The sequence shown here is derived from an EMBL/GenBank/DDBJ whole genome shotgun (WGS) entry which is preliminary data.</text>
</comment>
<dbReference type="Proteomes" id="UP000614200">
    <property type="component" value="Unassembled WGS sequence"/>
</dbReference>
<dbReference type="SUPFAM" id="SSF55594">
    <property type="entry name" value="HPr-like"/>
    <property type="match status" value="1"/>
</dbReference>
<dbReference type="InterPro" id="IPR001020">
    <property type="entry name" value="PTS_HPr_His_P_site"/>
</dbReference>
<dbReference type="InterPro" id="IPR000032">
    <property type="entry name" value="HPr-like"/>
</dbReference>
<dbReference type="RefSeq" id="WP_194702547.1">
    <property type="nucleotide sequence ID" value="NZ_JADKNH010000008.1"/>
</dbReference>
<dbReference type="Pfam" id="PF00381">
    <property type="entry name" value="PTS-HPr"/>
    <property type="match status" value="1"/>
</dbReference>
<dbReference type="PROSITE" id="PS51350">
    <property type="entry name" value="PTS_HPR_DOM"/>
    <property type="match status" value="1"/>
</dbReference>
<evidence type="ECO:0000313" key="7">
    <source>
        <dbReference type="EMBL" id="MBF4694313.1"/>
    </source>
</evidence>
<dbReference type="NCBIfam" id="TIGR01003">
    <property type="entry name" value="PTS_HPr_family"/>
    <property type="match status" value="1"/>
</dbReference>
<feature type="domain" description="HPr" evidence="6">
    <location>
        <begin position="1"/>
        <end position="86"/>
    </location>
</feature>
<organism evidence="7 8">
    <name type="scientific">Fusibacter ferrireducens</name>
    <dbReference type="NCBI Taxonomy" id="2785058"/>
    <lineage>
        <taxon>Bacteria</taxon>
        <taxon>Bacillati</taxon>
        <taxon>Bacillota</taxon>
        <taxon>Clostridia</taxon>
        <taxon>Eubacteriales</taxon>
        <taxon>Eubacteriales Family XII. Incertae Sedis</taxon>
        <taxon>Fusibacter</taxon>
    </lineage>
</organism>
<dbReference type="PRINTS" id="PR00107">
    <property type="entry name" value="PHOSPHOCPHPR"/>
</dbReference>
<dbReference type="EMBL" id="JADKNH010000008">
    <property type="protein sequence ID" value="MBF4694313.1"/>
    <property type="molecule type" value="Genomic_DNA"/>
</dbReference>
<sequence>MFEAMVTINNQTGLHARPATEFAKFCKNYSNKIELIKGETVTNPKSVISILSGAYTAGTKAKLVVDGDEAEKVGKEILEFLNNLKG</sequence>